<keyword evidence="1" id="KW-1133">Transmembrane helix</keyword>
<keyword evidence="1" id="KW-0812">Transmembrane</keyword>
<dbReference type="RefSeq" id="WP_124796871.1">
    <property type="nucleotide sequence ID" value="NZ_RQYY01000012.1"/>
</dbReference>
<accession>A0A3P1URZ7</accession>
<proteinExistence type="predicted"/>
<reference evidence="2 3" key="1">
    <citation type="submission" date="2018-11" db="EMBL/GenBank/DDBJ databases">
        <title>Genomes From Bacteria Associated with the Canine Oral Cavity: a Test Case for Automated Genome-Based Taxonomic Assignment.</title>
        <authorList>
            <person name="Coil D.A."/>
            <person name="Jospin G."/>
            <person name="Darling A.E."/>
            <person name="Wallis C."/>
            <person name="Davis I.J."/>
            <person name="Harris S."/>
            <person name="Eisen J.A."/>
            <person name="Holcombe L.J."/>
            <person name="O'Flynn C."/>
        </authorList>
    </citation>
    <scope>NUCLEOTIDE SEQUENCE [LARGE SCALE GENOMIC DNA]</scope>
    <source>
        <strain evidence="2 3">OH4460_COT-188</strain>
    </source>
</reference>
<dbReference type="AlphaFoldDB" id="A0A3P1URZ7"/>
<name>A0A3P1URZ7_9FUSO</name>
<protein>
    <submittedName>
        <fullName evidence="2">Uncharacterized protein</fullName>
    </submittedName>
</protein>
<evidence type="ECO:0000256" key="1">
    <source>
        <dbReference type="SAM" id="Phobius"/>
    </source>
</evidence>
<gene>
    <name evidence="2" type="ORF">EII27_07380</name>
</gene>
<sequence length="366" mass="43674">MSFNILFLKLFSIILIFLAFNFTHKTVFVQNYFFITSTNYNYIEEFPTQKKILSFLTRTLFIICASLILSYIFDYKIIYLGALVSTFLIIWPPIVYLNLLKFPFTTKKIIILFRYFLYMLNTYLLVYFSDNFLKKSLQGENIYILDNSAVALIINLFFLSFPTILDKIISKLYYSNYNMSINIFEEEVHLTIEKISFIQYYLLSLYKFEILKFSKKNNINPCLIFYLLCIENLNRGGKIYRKLEKIYCCFFYERAIKKDISVGISQIKISNIANILRQSPIMFKKNLFKPSFSINVMTLIIKKIFNEYDDCSDYFNGDIFSYIASNYNGNYEIIDVKIYSAVLRSLMKNKTLKYKKINYDEEFYVY</sequence>
<dbReference type="OrthoDB" id="2991020at2"/>
<dbReference type="Proteomes" id="UP000281534">
    <property type="component" value="Unassembled WGS sequence"/>
</dbReference>
<keyword evidence="1" id="KW-0472">Membrane</keyword>
<feature type="transmembrane region" description="Helical" evidence="1">
    <location>
        <begin position="6"/>
        <end position="23"/>
    </location>
</feature>
<dbReference type="EMBL" id="RQYY01000012">
    <property type="protein sequence ID" value="RRD24398.1"/>
    <property type="molecule type" value="Genomic_DNA"/>
</dbReference>
<feature type="transmembrane region" description="Helical" evidence="1">
    <location>
        <begin position="78"/>
        <end position="99"/>
    </location>
</feature>
<comment type="caution">
    <text evidence="2">The sequence shown here is derived from an EMBL/GenBank/DDBJ whole genome shotgun (WGS) entry which is preliminary data.</text>
</comment>
<evidence type="ECO:0000313" key="2">
    <source>
        <dbReference type="EMBL" id="RRD24398.1"/>
    </source>
</evidence>
<feature type="transmembrane region" description="Helical" evidence="1">
    <location>
        <begin position="52"/>
        <end position="72"/>
    </location>
</feature>
<evidence type="ECO:0000313" key="3">
    <source>
        <dbReference type="Proteomes" id="UP000281534"/>
    </source>
</evidence>
<feature type="transmembrane region" description="Helical" evidence="1">
    <location>
        <begin position="149"/>
        <end position="169"/>
    </location>
</feature>
<organism evidence="2 3">
    <name type="scientific">Fusobacterium canifelinum</name>
    <dbReference type="NCBI Taxonomy" id="285729"/>
    <lineage>
        <taxon>Bacteria</taxon>
        <taxon>Fusobacteriati</taxon>
        <taxon>Fusobacteriota</taxon>
        <taxon>Fusobacteriia</taxon>
        <taxon>Fusobacteriales</taxon>
        <taxon>Fusobacteriaceae</taxon>
        <taxon>Fusobacterium</taxon>
    </lineage>
</organism>
<feature type="transmembrane region" description="Helical" evidence="1">
    <location>
        <begin position="111"/>
        <end position="129"/>
    </location>
</feature>